<dbReference type="STRING" id="1291379.TPE_0677"/>
<dbReference type="Proteomes" id="UP000015620">
    <property type="component" value="Chromosome"/>
</dbReference>
<dbReference type="InterPro" id="IPR010390">
    <property type="entry name" value="ABC-2_transporter-like"/>
</dbReference>
<dbReference type="HOGENOM" id="CLU_084465_1_2_12"/>
<keyword evidence="3" id="KW-1185">Reference proteome</keyword>
<keyword evidence="1" id="KW-0812">Transmembrane</keyword>
<evidence type="ECO:0000256" key="1">
    <source>
        <dbReference type="SAM" id="Phobius"/>
    </source>
</evidence>
<proteinExistence type="predicted"/>
<keyword evidence="1" id="KW-0472">Membrane</keyword>
<feature type="transmembrane region" description="Helical" evidence="1">
    <location>
        <begin position="241"/>
        <end position="259"/>
    </location>
</feature>
<protein>
    <submittedName>
        <fullName evidence="2">ABC transporter</fullName>
    </submittedName>
</protein>
<dbReference type="PANTHER" id="PTHR36832:SF1">
    <property type="entry name" value="SLR1174 PROTEIN"/>
    <property type="match status" value="1"/>
</dbReference>
<accession>S5ZYM3</accession>
<dbReference type="KEGG" id="tped:TPE_0677"/>
<feature type="transmembrane region" description="Helical" evidence="1">
    <location>
        <begin position="149"/>
        <end position="177"/>
    </location>
</feature>
<dbReference type="AlphaFoldDB" id="S5ZYM3"/>
<dbReference type="PANTHER" id="PTHR36832">
    <property type="entry name" value="SLR1174 PROTEIN-RELATED"/>
    <property type="match status" value="1"/>
</dbReference>
<gene>
    <name evidence="2" type="ORF">TPE_0677</name>
</gene>
<dbReference type="Pfam" id="PF06182">
    <property type="entry name" value="ABC2_membrane_6"/>
    <property type="match status" value="1"/>
</dbReference>
<evidence type="ECO:0000313" key="2">
    <source>
        <dbReference type="EMBL" id="AGT43173.1"/>
    </source>
</evidence>
<evidence type="ECO:0000313" key="3">
    <source>
        <dbReference type="Proteomes" id="UP000015620"/>
    </source>
</evidence>
<dbReference type="PATRIC" id="fig|1291379.3.peg.679"/>
<sequence length="271" mass="31308">MFKKNKRKCGMYYKIFKTGLASQLEYRINFITSFLFSLIPFAANALLWIAAAHQNKRMTVNINGIISYYFVILIVSNITSTSSAAEISEDIRLGGLNKYLLKPYNYALYKLVLELPKRFIFIIMNFIPLMLIYIFLNKYIELKLSAVKILCFILLSISGYLINFLFDFFISLCGFYFSKVASLYNSIRVIKNIFSGAVFPLMLLPDSVFKFLTILPFAYINYFPADVLLNEVFLNVITGRAIKSFMWILVLTLICMLLWKKGLRKYSAYGG</sequence>
<feature type="transmembrane region" description="Helical" evidence="1">
    <location>
        <begin position="58"/>
        <end position="78"/>
    </location>
</feature>
<reference evidence="2 3" key="1">
    <citation type="journal article" date="2013" name="PLoS ONE">
        <title>Genome-Wide Relatedness of Treponema pedis, from Gingiva and Necrotic Skin Lesions of Pigs, with the Human Oral Pathogen Treponema denticola.</title>
        <authorList>
            <person name="Svartstrom O."/>
            <person name="Mushtaq M."/>
            <person name="Pringle M."/>
            <person name="Segerman B."/>
        </authorList>
    </citation>
    <scope>NUCLEOTIDE SEQUENCE [LARGE SCALE GENOMIC DNA]</scope>
    <source>
        <strain evidence="2">T A4</strain>
    </source>
</reference>
<feature type="transmembrane region" description="Helical" evidence="1">
    <location>
        <begin position="119"/>
        <end position="137"/>
    </location>
</feature>
<keyword evidence="1" id="KW-1133">Transmembrane helix</keyword>
<organism evidence="2 3">
    <name type="scientific">Treponema pedis str. T A4</name>
    <dbReference type="NCBI Taxonomy" id="1291379"/>
    <lineage>
        <taxon>Bacteria</taxon>
        <taxon>Pseudomonadati</taxon>
        <taxon>Spirochaetota</taxon>
        <taxon>Spirochaetia</taxon>
        <taxon>Spirochaetales</taxon>
        <taxon>Treponemataceae</taxon>
        <taxon>Treponema</taxon>
    </lineage>
</organism>
<feature type="transmembrane region" description="Helical" evidence="1">
    <location>
        <begin position="30"/>
        <end position="51"/>
    </location>
</feature>
<name>S5ZYM3_9SPIR</name>
<dbReference type="EMBL" id="CP004120">
    <property type="protein sequence ID" value="AGT43173.1"/>
    <property type="molecule type" value="Genomic_DNA"/>
</dbReference>